<reference evidence="5" key="1">
    <citation type="submission" date="2013-03" db="EMBL/GenBank/DDBJ databases">
        <authorList>
            <person name="Jeffery W."/>
            <person name="Warren W."/>
            <person name="Wilson R.K."/>
        </authorList>
    </citation>
    <scope>NUCLEOTIDE SEQUENCE</scope>
    <source>
        <strain evidence="5">female</strain>
    </source>
</reference>
<dbReference type="PANTHER" id="PTHR22639:SF3">
    <property type="entry name" value="ZINC FINGER CCHC DOMAIN-CONTAINING PROTEIN 3"/>
    <property type="match status" value="1"/>
</dbReference>
<dbReference type="Ensembl" id="ENSAMXT00000054713.1">
    <property type="protein sequence ID" value="ENSAMXP00000034864.1"/>
    <property type="gene ID" value="ENSAMXG00000037658.1"/>
</dbReference>
<dbReference type="InterPro" id="IPR042509">
    <property type="entry name" value="ZCCHC3"/>
</dbReference>
<evidence type="ECO:0000259" key="3">
    <source>
        <dbReference type="PROSITE" id="PS50158"/>
    </source>
</evidence>
<reference evidence="4" key="3">
    <citation type="submission" date="2025-08" db="UniProtKB">
        <authorList>
            <consortium name="Ensembl"/>
        </authorList>
    </citation>
    <scope>IDENTIFICATION</scope>
</reference>
<evidence type="ECO:0000313" key="4">
    <source>
        <dbReference type="Ensembl" id="ENSAMXP00000034864.1"/>
    </source>
</evidence>
<dbReference type="PANTHER" id="PTHR22639">
    <property type="entry name" value="GAG-RELATED PROTEIN"/>
    <property type="match status" value="1"/>
</dbReference>
<dbReference type="InParanoid" id="A0A3B1J0H1"/>
<accession>A0A3B1J0H1</accession>
<keyword evidence="1" id="KW-0863">Zinc-finger</keyword>
<dbReference type="PROSITE" id="PS50158">
    <property type="entry name" value="ZF_CCHC"/>
    <property type="match status" value="1"/>
</dbReference>
<evidence type="ECO:0000313" key="5">
    <source>
        <dbReference type="Proteomes" id="UP000018467"/>
    </source>
</evidence>
<dbReference type="Pfam" id="PF23058">
    <property type="entry name" value="RBD_ZCCHC3_2nd"/>
    <property type="match status" value="1"/>
</dbReference>
<evidence type="ECO:0000256" key="2">
    <source>
        <dbReference type="SAM" id="MobiDB-lite"/>
    </source>
</evidence>
<evidence type="ECO:0000256" key="1">
    <source>
        <dbReference type="PROSITE-ProRule" id="PRU00047"/>
    </source>
</evidence>
<dbReference type="Pfam" id="PF23057">
    <property type="entry name" value="RBD_ZCCHC3_1st"/>
    <property type="match status" value="1"/>
</dbReference>
<proteinExistence type="predicted"/>
<dbReference type="SUPFAM" id="SSF57756">
    <property type="entry name" value="Retrovirus zinc finger-like domains"/>
    <property type="match status" value="1"/>
</dbReference>
<dbReference type="Gene3D" id="4.10.60.10">
    <property type="entry name" value="Zinc finger, CCHC-type"/>
    <property type="match status" value="1"/>
</dbReference>
<organism evidence="4 5">
    <name type="scientific">Astyanax mexicanus</name>
    <name type="common">Blind cave fish</name>
    <name type="synonym">Astyanax fasciatus mexicanus</name>
    <dbReference type="NCBI Taxonomy" id="7994"/>
    <lineage>
        <taxon>Eukaryota</taxon>
        <taxon>Metazoa</taxon>
        <taxon>Chordata</taxon>
        <taxon>Craniata</taxon>
        <taxon>Vertebrata</taxon>
        <taxon>Euteleostomi</taxon>
        <taxon>Actinopterygii</taxon>
        <taxon>Neopterygii</taxon>
        <taxon>Teleostei</taxon>
        <taxon>Ostariophysi</taxon>
        <taxon>Characiformes</taxon>
        <taxon>Characoidei</taxon>
        <taxon>Acestrorhamphidae</taxon>
        <taxon>Acestrorhamphinae</taxon>
        <taxon>Astyanax</taxon>
    </lineage>
</organism>
<dbReference type="Proteomes" id="UP000018467">
    <property type="component" value="Unassembled WGS sequence"/>
</dbReference>
<protein>
    <recommendedName>
        <fullName evidence="3">CCHC-type domain-containing protein</fullName>
    </recommendedName>
</protein>
<dbReference type="InterPro" id="IPR057811">
    <property type="entry name" value="RBD_ZCCHC3_2nd"/>
</dbReference>
<dbReference type="InterPro" id="IPR001878">
    <property type="entry name" value="Znf_CCHC"/>
</dbReference>
<dbReference type="GO" id="GO:0002218">
    <property type="term" value="P:activation of innate immune response"/>
    <property type="evidence" value="ECO:0007669"/>
    <property type="project" value="InterPro"/>
</dbReference>
<dbReference type="Pfam" id="PF00098">
    <property type="entry name" value="zf-CCHC"/>
    <property type="match status" value="1"/>
</dbReference>
<dbReference type="GO" id="GO:0003723">
    <property type="term" value="F:RNA binding"/>
    <property type="evidence" value="ECO:0007669"/>
    <property type="project" value="InterPro"/>
</dbReference>
<reference evidence="5" key="2">
    <citation type="journal article" date="2014" name="Nat. Commun.">
        <title>The cavefish genome reveals candidate genes for eye loss.</title>
        <authorList>
            <person name="McGaugh S.E."/>
            <person name="Gross J.B."/>
            <person name="Aken B."/>
            <person name="Blin M."/>
            <person name="Borowsky R."/>
            <person name="Chalopin D."/>
            <person name="Hinaux H."/>
            <person name="Jeffery W.R."/>
            <person name="Keene A."/>
            <person name="Ma L."/>
            <person name="Minx P."/>
            <person name="Murphy D."/>
            <person name="O'Quin K.E."/>
            <person name="Retaux S."/>
            <person name="Rohner N."/>
            <person name="Searle S.M."/>
            <person name="Stahl B.A."/>
            <person name="Tabin C."/>
            <person name="Volff J.N."/>
            <person name="Yoshizawa M."/>
            <person name="Warren W.C."/>
        </authorList>
    </citation>
    <scope>NUCLEOTIDE SEQUENCE [LARGE SCALE GENOMIC DNA]</scope>
    <source>
        <strain evidence="5">female</strain>
    </source>
</reference>
<sequence length="334" mass="37998">LACGGGADGLTARGHPAALYWAPPLCLQLGPVESSSQTSSLFTENQRLYPSCFKRARSKKGAKPSAQRTAAQHREVPARERPYQEEPFCGHICRRFWVKLKYSGLGEPPNRDHVGELLFQSQWITLQDIYSFISLPNRREFEICFNTEKALNVFLDQYSSNQQHWKDFEVFSPTNLDIKTLVVKFWTGRISDYDIELYLKRFCDILKPVIKPVDNLGLWYGVRKYQVKLRKDAEGKVVSISNSVSFGPYNGKISYQGQTSSCYICQSTAHQVKDCPETKCWKCGGLGHKAMECDNAAYCTLCANVGHNYFTCPKSYANKFKQGPRNVSGHRHRH</sequence>
<feature type="domain" description="CCHC-type" evidence="3">
    <location>
        <begin position="279"/>
        <end position="293"/>
    </location>
</feature>
<dbReference type="InterPro" id="IPR036875">
    <property type="entry name" value="Znf_CCHC_sf"/>
</dbReference>
<reference evidence="4" key="4">
    <citation type="submission" date="2025-09" db="UniProtKB">
        <authorList>
            <consortium name="Ensembl"/>
        </authorList>
    </citation>
    <scope>IDENTIFICATION</scope>
</reference>
<dbReference type="GO" id="GO:0003690">
    <property type="term" value="F:double-stranded DNA binding"/>
    <property type="evidence" value="ECO:0007669"/>
    <property type="project" value="InterPro"/>
</dbReference>
<dbReference type="GeneTree" id="ENSGT00530000063983"/>
<keyword evidence="5" id="KW-1185">Reference proteome</keyword>
<name>A0A3B1J0H1_ASTMX</name>
<dbReference type="InterPro" id="IPR057810">
    <property type="entry name" value="RBD_ZCCHC3_1st"/>
</dbReference>
<dbReference type="Bgee" id="ENSAMXG00000037658">
    <property type="expression patterns" value="Expressed in testis and 7 other cell types or tissues"/>
</dbReference>
<dbReference type="GO" id="GO:0008270">
    <property type="term" value="F:zinc ion binding"/>
    <property type="evidence" value="ECO:0007669"/>
    <property type="project" value="UniProtKB-KW"/>
</dbReference>
<dbReference type="SMART" id="SM00343">
    <property type="entry name" value="ZnF_C2HC"/>
    <property type="match status" value="3"/>
</dbReference>
<keyword evidence="1" id="KW-0862">Zinc</keyword>
<feature type="region of interest" description="Disordered" evidence="2">
    <location>
        <begin position="56"/>
        <end position="77"/>
    </location>
</feature>
<keyword evidence="1" id="KW-0479">Metal-binding</keyword>
<dbReference type="AlphaFoldDB" id="A0A3B1J0H1"/>